<dbReference type="EMBL" id="SWBM01000003">
    <property type="protein sequence ID" value="TKC16236.1"/>
    <property type="molecule type" value="Genomic_DNA"/>
</dbReference>
<dbReference type="InterPro" id="IPR037185">
    <property type="entry name" value="EmrE-like"/>
</dbReference>
<protein>
    <submittedName>
        <fullName evidence="9">Multidrug efflux SMR transporter</fullName>
    </submittedName>
</protein>
<dbReference type="GO" id="GO:0005886">
    <property type="term" value="C:plasma membrane"/>
    <property type="evidence" value="ECO:0007669"/>
    <property type="project" value="UniProtKB-SubCell"/>
</dbReference>
<gene>
    <name evidence="9" type="ORF">FA727_14880</name>
</gene>
<evidence type="ECO:0000256" key="3">
    <source>
        <dbReference type="ARBA" id="ARBA00022475"/>
    </source>
</evidence>
<keyword evidence="10" id="KW-1185">Reference proteome</keyword>
<dbReference type="PANTHER" id="PTHR30561:SF1">
    <property type="entry name" value="MULTIDRUG TRANSPORTER EMRE"/>
    <property type="match status" value="1"/>
</dbReference>
<dbReference type="FunFam" id="1.10.3730.20:FF:000001">
    <property type="entry name" value="Quaternary ammonium compound resistance transporter SugE"/>
    <property type="match status" value="1"/>
</dbReference>
<dbReference type="GO" id="GO:0022857">
    <property type="term" value="F:transmembrane transporter activity"/>
    <property type="evidence" value="ECO:0007669"/>
    <property type="project" value="InterPro"/>
</dbReference>
<evidence type="ECO:0000256" key="6">
    <source>
        <dbReference type="ARBA" id="ARBA00023136"/>
    </source>
</evidence>
<evidence type="ECO:0000256" key="5">
    <source>
        <dbReference type="ARBA" id="ARBA00022989"/>
    </source>
</evidence>
<proteinExistence type="inferred from homology"/>
<feature type="transmembrane region" description="Helical" evidence="8">
    <location>
        <begin position="57"/>
        <end position="78"/>
    </location>
</feature>
<feature type="transmembrane region" description="Helical" evidence="8">
    <location>
        <begin position="32"/>
        <end position="50"/>
    </location>
</feature>
<keyword evidence="3" id="KW-1003">Cell membrane</keyword>
<sequence length="104" mass="11084">MTYVLLGIAILFEAFGSAMLKVTSMTKNYGPYIGVAVGYAAAFYFLSLTLKELEIGVAYAIWSGVGTTLAATIGVVIFKEGFDRKKLIGIAIIILGVVLLNLSK</sequence>
<comment type="subcellular location">
    <subcellularLocation>
        <location evidence="1 7">Cell membrane</location>
        <topology evidence="1 7">Multi-pass membrane protein</topology>
    </subcellularLocation>
</comment>
<dbReference type="Pfam" id="PF00893">
    <property type="entry name" value="Multi_Drug_Res"/>
    <property type="match status" value="1"/>
</dbReference>
<dbReference type="Gene3D" id="1.10.3730.20">
    <property type="match status" value="1"/>
</dbReference>
<dbReference type="SUPFAM" id="SSF103481">
    <property type="entry name" value="Multidrug resistance efflux transporter EmrE"/>
    <property type="match status" value="1"/>
</dbReference>
<keyword evidence="6 8" id="KW-0472">Membrane</keyword>
<dbReference type="PANTHER" id="PTHR30561">
    <property type="entry name" value="SMR FAMILY PROTON-DEPENDENT DRUG EFFLUX TRANSPORTER SUGE"/>
    <property type="match status" value="1"/>
</dbReference>
<dbReference type="OrthoDB" id="21828at2"/>
<keyword evidence="2" id="KW-0813">Transport</keyword>
<feature type="transmembrane region" description="Helical" evidence="8">
    <location>
        <begin position="84"/>
        <end position="102"/>
    </location>
</feature>
<evidence type="ECO:0000313" key="9">
    <source>
        <dbReference type="EMBL" id="TKC16236.1"/>
    </source>
</evidence>
<dbReference type="InterPro" id="IPR045324">
    <property type="entry name" value="Small_multidrug_res"/>
</dbReference>
<evidence type="ECO:0000256" key="7">
    <source>
        <dbReference type="RuleBase" id="RU003942"/>
    </source>
</evidence>
<accession>A0A4U1D594</accession>
<dbReference type="Proteomes" id="UP000307756">
    <property type="component" value="Unassembled WGS sequence"/>
</dbReference>
<evidence type="ECO:0000256" key="4">
    <source>
        <dbReference type="ARBA" id="ARBA00022692"/>
    </source>
</evidence>
<evidence type="ECO:0000313" key="10">
    <source>
        <dbReference type="Proteomes" id="UP000307756"/>
    </source>
</evidence>
<reference evidence="9 10" key="1">
    <citation type="journal article" date="2011" name="J. Microbiol.">
        <title>Bacillus kyonggiensis sp. nov., isolated from soil of a lettuce field.</title>
        <authorList>
            <person name="Dong K."/>
            <person name="Lee S."/>
        </authorList>
    </citation>
    <scope>NUCLEOTIDE SEQUENCE [LARGE SCALE GENOMIC DNA]</scope>
    <source>
        <strain evidence="9 10">NB22</strain>
    </source>
</reference>
<name>A0A4U1D594_9BACI</name>
<comment type="similarity">
    <text evidence="7">Belongs to the drug/metabolite transporter (DMT) superfamily. Small multidrug resistance (SMR) (TC 2.A.7.1) family.</text>
</comment>
<keyword evidence="5 8" id="KW-1133">Transmembrane helix</keyword>
<evidence type="ECO:0000256" key="2">
    <source>
        <dbReference type="ARBA" id="ARBA00022448"/>
    </source>
</evidence>
<keyword evidence="4 7" id="KW-0812">Transmembrane</keyword>
<dbReference type="AlphaFoldDB" id="A0A4U1D594"/>
<organism evidence="9 10">
    <name type="scientific">Robertmurraya kyonggiensis</name>
    <dbReference type="NCBI Taxonomy" id="1037680"/>
    <lineage>
        <taxon>Bacteria</taxon>
        <taxon>Bacillati</taxon>
        <taxon>Bacillota</taxon>
        <taxon>Bacilli</taxon>
        <taxon>Bacillales</taxon>
        <taxon>Bacillaceae</taxon>
        <taxon>Robertmurraya</taxon>
    </lineage>
</organism>
<comment type="caution">
    <text evidence="9">The sequence shown here is derived from an EMBL/GenBank/DDBJ whole genome shotgun (WGS) entry which is preliminary data.</text>
</comment>
<dbReference type="InterPro" id="IPR000390">
    <property type="entry name" value="Small_drug/metabolite_transptr"/>
</dbReference>
<dbReference type="RefSeq" id="WP_048717989.1">
    <property type="nucleotide sequence ID" value="NZ_SWBM01000003.1"/>
</dbReference>
<evidence type="ECO:0000256" key="1">
    <source>
        <dbReference type="ARBA" id="ARBA00004651"/>
    </source>
</evidence>
<evidence type="ECO:0000256" key="8">
    <source>
        <dbReference type="SAM" id="Phobius"/>
    </source>
</evidence>